<evidence type="ECO:0008006" key="3">
    <source>
        <dbReference type="Google" id="ProtNLM"/>
    </source>
</evidence>
<accession>V6LWI5</accession>
<keyword evidence="1" id="KW-0812">Transmembrane</keyword>
<keyword evidence="1" id="KW-1133">Transmembrane helix</keyword>
<gene>
    <name evidence="2" type="ORF">SS50377_10767</name>
</gene>
<organism evidence="2">
    <name type="scientific">Spironucleus salmonicida</name>
    <dbReference type="NCBI Taxonomy" id="348837"/>
    <lineage>
        <taxon>Eukaryota</taxon>
        <taxon>Metamonada</taxon>
        <taxon>Diplomonadida</taxon>
        <taxon>Hexamitidae</taxon>
        <taxon>Hexamitinae</taxon>
        <taxon>Spironucleus</taxon>
    </lineage>
</organism>
<proteinExistence type="predicted"/>
<sequence>MIIVLFFTCQMDSSRVIINPQTNIVILITMPANDLKISELASCEAQTNQTAVYEVQIGSILFRSNFEFYNAFTAVNISLYPQDGQSASDAAKFVLASYKITFLNDNLIQSGAVGQLLETYYNYNECVLNPEIQFTTYKSIQPTIQVNPNCIISTTGDPFYTSTLNDSFLYNGSIAQSAFDFLKITFESMNCGAGTLEEQQRCSQATVTISSSNFIAFKLLISIPRKISTQNVFIDPYGKEQNQSVEIPFNLVFVVEIQHRITSGDCITSSHLSFSNNVVHVQQTPGVACPFQEFFKREYWIAVQDKSGYTFQLQFHSNTSFDLDMFVSCDTWEISEFDSFADCATNLTNVSSHLDNIAMSVIYKAWNKDNTYVGSYIFASSIIPGGEVELVLTQGQLCINIEQQLSSSRAFAGITIKIADSLQQFQDADMSFSEVNNFLFPSVDNVYCYSVNATDELLINQISFYQFFGVVYVLGYQLQVTSIDPLVQFADFWQGWVLLVVSFILSLSWVIVRAYLKKKLERSVICYQ</sequence>
<dbReference type="EMBL" id="KI545969">
    <property type="protein sequence ID" value="EST48997.1"/>
    <property type="molecule type" value="Genomic_DNA"/>
</dbReference>
<evidence type="ECO:0000256" key="1">
    <source>
        <dbReference type="SAM" id="Phobius"/>
    </source>
</evidence>
<reference evidence="2" key="1">
    <citation type="journal article" date="2014" name="PLoS Genet.">
        <title>The Genome of Spironucleus salmonicida Highlights a Fish Pathogen Adapted to Fluctuating Environments.</title>
        <authorList>
            <person name="Xu F."/>
            <person name="Jerlstrom-Hultqvist J."/>
            <person name="Einarsson E."/>
            <person name="Astvaldsson A."/>
            <person name="Svard S.G."/>
            <person name="Andersson J.O."/>
        </authorList>
    </citation>
    <scope>NUCLEOTIDE SEQUENCE</scope>
</reference>
<keyword evidence="1" id="KW-0472">Membrane</keyword>
<protein>
    <recommendedName>
        <fullName evidence="3">Transmembrane protein</fullName>
    </recommendedName>
</protein>
<dbReference type="VEuPathDB" id="GiardiaDB:SS50377_22677"/>
<evidence type="ECO:0000313" key="2">
    <source>
        <dbReference type="EMBL" id="EST48997.1"/>
    </source>
</evidence>
<name>V6LWI5_9EUKA</name>
<dbReference type="AlphaFoldDB" id="V6LWI5"/>
<feature type="transmembrane region" description="Helical" evidence="1">
    <location>
        <begin position="492"/>
        <end position="512"/>
    </location>
</feature>